<evidence type="ECO:0000256" key="3">
    <source>
        <dbReference type="ARBA" id="ARBA00022448"/>
    </source>
</evidence>
<dbReference type="EMBL" id="JBHFNR010000159">
    <property type="protein sequence ID" value="MFB2895546.1"/>
    <property type="molecule type" value="Genomic_DNA"/>
</dbReference>
<keyword evidence="3 8" id="KW-0813">Transport</keyword>
<dbReference type="SUPFAM" id="SSF143865">
    <property type="entry name" value="CorA soluble domain-like"/>
    <property type="match status" value="1"/>
</dbReference>
<keyword evidence="10" id="KW-1185">Reference proteome</keyword>
<name>A0ABV4XV48_9CYAN</name>
<dbReference type="Gene3D" id="3.30.460.20">
    <property type="entry name" value="CorA soluble domain-like"/>
    <property type="match status" value="1"/>
</dbReference>
<dbReference type="CDD" id="cd12828">
    <property type="entry name" value="TmCorA-like_1"/>
    <property type="match status" value="1"/>
</dbReference>
<comment type="function">
    <text evidence="8">Mediates influx of magnesium ions.</text>
</comment>
<evidence type="ECO:0000256" key="8">
    <source>
        <dbReference type="RuleBase" id="RU362010"/>
    </source>
</evidence>
<protein>
    <recommendedName>
        <fullName evidence="8">Magnesium transport protein CorA</fullName>
    </recommendedName>
</protein>
<keyword evidence="8" id="KW-0460">Magnesium</keyword>
<dbReference type="Gene3D" id="1.20.58.340">
    <property type="entry name" value="Magnesium transport protein CorA, transmembrane region"/>
    <property type="match status" value="2"/>
</dbReference>
<dbReference type="PANTHER" id="PTHR46494:SF1">
    <property type="entry name" value="CORA FAMILY METAL ION TRANSPORTER (EUROFUNG)"/>
    <property type="match status" value="1"/>
</dbReference>
<feature type="transmembrane region" description="Helical" evidence="8">
    <location>
        <begin position="354"/>
        <end position="375"/>
    </location>
</feature>
<sequence length="418" mass="48210">MVERTFASATLNINPDIEEEEEEDYFDYNYDEPGSLPGTIDLPSDAPPPDIVLIDYSEASATRLKINNPEECAPYLDTHSVSWVDVLGLGNEETWLKLSKVFHLHALVLEDVVNVPERPKVDDFDSQIVIIAWMVMLKDNSHGFYIEQVSFVLGEDYLLTVQEEPERDCFAKVRDRIRYNKGIIRQRKADYLTYALLDAIIDGYFPVLEAYGERIEELEDEVVSNPSRQTLQEIYKIRRELLALRRAIWPQRDALNTLIRDGSNLISPEVRIYLRDCYDHAVQVIDIVETYRELSSGLMDVYLSSISNKMNEIMKLLTVISTIFIPLTFIAGVYGMNFNPDKSPWNMPELNWYWGYPACWAVMIAIGAGLVYFFWRRGWFENFSTIKDDSETEINSSVPIPKMQRVVGNRYGSGEMGR</sequence>
<proteinExistence type="inferred from homology"/>
<feature type="transmembrane region" description="Helical" evidence="8">
    <location>
        <begin position="316"/>
        <end position="334"/>
    </location>
</feature>
<evidence type="ECO:0000313" key="10">
    <source>
        <dbReference type="Proteomes" id="UP001576784"/>
    </source>
</evidence>
<dbReference type="Pfam" id="PF01544">
    <property type="entry name" value="CorA"/>
    <property type="match status" value="1"/>
</dbReference>
<organism evidence="9 10">
    <name type="scientific">Floridaenema flaviceps BLCC-F50</name>
    <dbReference type="NCBI Taxonomy" id="3153642"/>
    <lineage>
        <taxon>Bacteria</taxon>
        <taxon>Bacillati</taxon>
        <taxon>Cyanobacteriota</taxon>
        <taxon>Cyanophyceae</taxon>
        <taxon>Oscillatoriophycideae</taxon>
        <taxon>Aerosakkonematales</taxon>
        <taxon>Aerosakkonemataceae</taxon>
        <taxon>Floridanema</taxon>
        <taxon>Floridanema flaviceps</taxon>
    </lineage>
</organism>
<evidence type="ECO:0000256" key="7">
    <source>
        <dbReference type="ARBA" id="ARBA00023136"/>
    </source>
</evidence>
<evidence type="ECO:0000256" key="4">
    <source>
        <dbReference type="ARBA" id="ARBA00022475"/>
    </source>
</evidence>
<evidence type="ECO:0000256" key="6">
    <source>
        <dbReference type="ARBA" id="ARBA00022989"/>
    </source>
</evidence>
<keyword evidence="5 8" id="KW-0812">Transmembrane</keyword>
<reference evidence="9 10" key="1">
    <citation type="submission" date="2024-09" db="EMBL/GenBank/DDBJ databases">
        <title>Floridaenema gen nov. (Aerosakkonemataceae, Aerosakkonematales ord. nov., Cyanobacteria) from benthic tropical and subtropical fresh waters, with the description of four new species.</title>
        <authorList>
            <person name="Moretto J.A."/>
            <person name="Berthold D.E."/>
            <person name="Lefler F.W."/>
            <person name="Huang I.-S."/>
            <person name="Laughinghouse H. IV."/>
        </authorList>
    </citation>
    <scope>NUCLEOTIDE SEQUENCE [LARGE SCALE GENOMIC DNA]</scope>
    <source>
        <strain evidence="9 10">BLCC-F50</strain>
    </source>
</reference>
<keyword evidence="7 8" id="KW-0472">Membrane</keyword>
<comment type="similarity">
    <text evidence="2 8">Belongs to the CorA metal ion transporter (MIT) (TC 1.A.35) family.</text>
</comment>
<accession>A0ABV4XV48</accession>
<keyword evidence="6 8" id="KW-1133">Transmembrane helix</keyword>
<keyword evidence="8" id="KW-0406">Ion transport</keyword>
<evidence type="ECO:0000313" key="9">
    <source>
        <dbReference type="EMBL" id="MFB2895546.1"/>
    </source>
</evidence>
<dbReference type="NCBIfam" id="TIGR00383">
    <property type="entry name" value="corA"/>
    <property type="match status" value="1"/>
</dbReference>
<dbReference type="Proteomes" id="UP001576784">
    <property type="component" value="Unassembled WGS sequence"/>
</dbReference>
<dbReference type="InterPro" id="IPR002523">
    <property type="entry name" value="MgTranspt_CorA/ZnTranspt_ZntB"/>
</dbReference>
<dbReference type="InterPro" id="IPR045861">
    <property type="entry name" value="CorA_cytoplasmic_dom"/>
</dbReference>
<dbReference type="RefSeq" id="WP_413265184.1">
    <property type="nucleotide sequence ID" value="NZ_JBHFNR010000159.1"/>
</dbReference>
<comment type="subcellular location">
    <subcellularLocation>
        <location evidence="1">Cell membrane</location>
        <topology evidence="1">Multi-pass membrane protein</topology>
    </subcellularLocation>
    <subcellularLocation>
        <location evidence="8">Membrane</location>
        <topology evidence="8">Multi-pass membrane protein</topology>
    </subcellularLocation>
</comment>
<gene>
    <name evidence="8 9" type="primary">corA</name>
    <name evidence="9" type="ORF">ACE1CI_21785</name>
</gene>
<evidence type="ECO:0000256" key="1">
    <source>
        <dbReference type="ARBA" id="ARBA00004651"/>
    </source>
</evidence>
<evidence type="ECO:0000256" key="5">
    <source>
        <dbReference type="ARBA" id="ARBA00022692"/>
    </source>
</evidence>
<dbReference type="InterPro" id="IPR045863">
    <property type="entry name" value="CorA_TM1_TM2"/>
</dbReference>
<dbReference type="InterPro" id="IPR004488">
    <property type="entry name" value="Mg/Co-transport_prot_CorA"/>
</dbReference>
<keyword evidence="4 8" id="KW-1003">Cell membrane</keyword>
<dbReference type="SUPFAM" id="SSF144083">
    <property type="entry name" value="Magnesium transport protein CorA, transmembrane region"/>
    <property type="match status" value="1"/>
</dbReference>
<comment type="caution">
    <text evidence="9">The sequence shown here is derived from an EMBL/GenBank/DDBJ whole genome shotgun (WGS) entry which is preliminary data.</text>
</comment>
<dbReference type="PANTHER" id="PTHR46494">
    <property type="entry name" value="CORA FAMILY METAL ION TRANSPORTER (EUROFUNG)"/>
    <property type="match status" value="1"/>
</dbReference>
<evidence type="ECO:0000256" key="2">
    <source>
        <dbReference type="ARBA" id="ARBA00009765"/>
    </source>
</evidence>